<feature type="compositionally biased region" description="Basic and acidic residues" evidence="2">
    <location>
        <begin position="501"/>
        <end position="520"/>
    </location>
</feature>
<accession>A0AAV4LY87</accession>
<evidence type="ECO:0000313" key="4">
    <source>
        <dbReference type="EMBL" id="GIX65197.1"/>
    </source>
</evidence>
<keyword evidence="1" id="KW-0175">Coiled coil</keyword>
<gene>
    <name evidence="4" type="ORF">BcabD6B2_46320</name>
</gene>
<comment type="caution">
    <text evidence="4">The sequence shown here is derived from an EMBL/GenBank/DDBJ whole genome shotgun (WGS) entry which is preliminary data.</text>
</comment>
<dbReference type="AlphaFoldDB" id="A0AAV4LY87"/>
<dbReference type="GeneID" id="94196678"/>
<evidence type="ECO:0000313" key="5">
    <source>
        <dbReference type="Proteomes" id="UP001497744"/>
    </source>
</evidence>
<dbReference type="Pfam" id="PF20653">
    <property type="entry name" value="COG6_C"/>
    <property type="match status" value="1"/>
</dbReference>
<feature type="coiled-coil region" evidence="1">
    <location>
        <begin position="80"/>
        <end position="133"/>
    </location>
</feature>
<reference evidence="4 5" key="1">
    <citation type="submission" date="2021-06" db="EMBL/GenBank/DDBJ databases">
        <title>Genome sequence of Babesia caballi.</title>
        <authorList>
            <person name="Yamagishi J."/>
            <person name="Kidaka T."/>
            <person name="Ochi A."/>
        </authorList>
    </citation>
    <scope>NUCLEOTIDE SEQUENCE [LARGE SCALE GENOMIC DNA]</scope>
    <source>
        <strain evidence="4">USDA-D6B2</strain>
    </source>
</reference>
<evidence type="ECO:0000256" key="2">
    <source>
        <dbReference type="SAM" id="MobiDB-lite"/>
    </source>
</evidence>
<organism evidence="4 5">
    <name type="scientific">Babesia caballi</name>
    <dbReference type="NCBI Taxonomy" id="5871"/>
    <lineage>
        <taxon>Eukaryota</taxon>
        <taxon>Sar</taxon>
        <taxon>Alveolata</taxon>
        <taxon>Apicomplexa</taxon>
        <taxon>Aconoidasida</taxon>
        <taxon>Piroplasmida</taxon>
        <taxon>Babesiidae</taxon>
        <taxon>Babesia</taxon>
    </lineage>
</organism>
<protein>
    <submittedName>
        <fullName evidence="4">Conserved oligomeric Golgi complex subunit 6</fullName>
    </submittedName>
</protein>
<dbReference type="EMBL" id="BPLF01000004">
    <property type="protein sequence ID" value="GIX65197.1"/>
    <property type="molecule type" value="Genomic_DNA"/>
</dbReference>
<name>A0AAV4LY87_BABCB</name>
<dbReference type="RefSeq" id="XP_067717266.1">
    <property type="nucleotide sequence ID" value="XM_067861165.1"/>
</dbReference>
<sequence>MEPGERAKHCFERLEALKLEAPRIARVLASADEVLEQRPAAAASPGSARPVANIRVALLERSVARLRKAQRQFRPVVDGASAMLERVEDVAERIAQTRRQLEHLRRSGVHAELERLSAQIALTEKRLAALLKLMEHLNPSMSSIDYDGIAGESLAPGAGAASFERVLETAESLIASQSFCDSLNELEYLRGSAVLLEASQRLAANLDRVCEICFLWMQRASRRLWTSLCAAFDEASDVALRHSHSFVPPTTGPDQDPDEVGLRRVFERNPDAADSRALRVLQLLRLRPTYLYHFIGGMRGILGQISLKRFVAYTSAVAVHPCRRSEAVAGVLEHLQSSVTFMTNCVEGLYSNSGLPLHEPTALDHGAVFLPAPRYLRGILRLLANPLEAKLCQVMEADPVRGIEGLITCGSIVDLFTSIVIVDAHIRRLSDHLATAWTVGAAPVGISIDGPAAPEKTSPALHGRDPSGSHDQIPTAPGDHSPQIASGDSTTDGNAHDDEDAGTRTDDGGTHHAEPDTTHVEEDDEDTNESILIVKLVEMRAAWRQEMFSTIQERIVVPLAGGDAFHMDATAALDIAAPHVLHTICEFIADVTAIRAQYESAEDYERILGSTVPPTVDWCRRSAELYGENASAYLINCFGLLQQTLSVDLVPASFTDPLRAELESQVDAVVAALLGELKAALELRAAPDDPAQADAAMKRVAALIFSDGLMDCDVPAIKRLKLVSDRHQRLIRSKLYLSLADEYAKLAVDGDSPQVRALREFAAHLQ</sequence>
<dbReference type="InterPro" id="IPR048369">
    <property type="entry name" value="COG6_C"/>
</dbReference>
<evidence type="ECO:0000256" key="1">
    <source>
        <dbReference type="SAM" id="Coils"/>
    </source>
</evidence>
<proteinExistence type="predicted"/>
<feature type="region of interest" description="Disordered" evidence="2">
    <location>
        <begin position="447"/>
        <end position="527"/>
    </location>
</feature>
<dbReference type="Proteomes" id="UP001497744">
    <property type="component" value="Unassembled WGS sequence"/>
</dbReference>
<keyword evidence="5" id="KW-1185">Reference proteome</keyword>
<feature type="compositionally biased region" description="Polar residues" evidence="2">
    <location>
        <begin position="483"/>
        <end position="493"/>
    </location>
</feature>
<evidence type="ECO:0000259" key="3">
    <source>
        <dbReference type="Pfam" id="PF20653"/>
    </source>
</evidence>
<feature type="domain" description="Conserved Oligomeric Golgi complex subunit 6 C-terminal" evidence="3">
    <location>
        <begin position="528"/>
        <end position="676"/>
    </location>
</feature>